<dbReference type="SUPFAM" id="SSF81383">
    <property type="entry name" value="F-box domain"/>
    <property type="match status" value="1"/>
</dbReference>
<dbReference type="InterPro" id="IPR055411">
    <property type="entry name" value="LRR_FXL15/At3g58940/PEG3-like"/>
</dbReference>
<proteinExistence type="predicted"/>
<dbReference type="Pfam" id="PF08387">
    <property type="entry name" value="FBD"/>
    <property type="match status" value="1"/>
</dbReference>
<dbReference type="AlphaFoldDB" id="A0A2K3LB53"/>
<evidence type="ECO:0000313" key="3">
    <source>
        <dbReference type="Proteomes" id="UP000236291"/>
    </source>
</evidence>
<dbReference type="InterPro" id="IPR036047">
    <property type="entry name" value="F-box-like_dom_sf"/>
</dbReference>
<dbReference type="PANTHER" id="PTHR31900">
    <property type="entry name" value="F-BOX/RNI SUPERFAMILY PROTEIN-RELATED"/>
    <property type="match status" value="1"/>
</dbReference>
<evidence type="ECO:0000313" key="2">
    <source>
        <dbReference type="EMBL" id="PNX75770.1"/>
    </source>
</evidence>
<feature type="domain" description="FBD" evidence="1">
    <location>
        <begin position="329"/>
        <end position="396"/>
    </location>
</feature>
<dbReference type="CDD" id="cd22160">
    <property type="entry name" value="F-box_AtFBL13-like"/>
    <property type="match status" value="1"/>
</dbReference>
<protein>
    <submittedName>
        <fullName evidence="2">F-box/LRR-repeat protein</fullName>
    </submittedName>
</protein>
<sequence length="402" mass="46544">MVAADRISNLSDDILHRILSLNPTKDTIRTGVLSKRWIHLWPSIPLLNFTNIKLPDIESINSFNHFFHSVLVSRDNAGNHSINTLHLDIAYANLNHAHSLIIPNLTAWLNIVVQRQLNYLDLHLSLFNAANRFYQRPRLPDTVFSCKTLVVLNLSWFFVDGFYLSSSGFGFVSLKTLRLKNINFLDDEVFMLLLAGCPVLEDLKVCNIVFLSEKHDRPVAESLYLSKLIRADITDCPCIFPVKALSNSEFMRFQIRLDILTIHDGLPVFHNLTHLVINNISDLVLLFIRHCHNLQNLVIYQKTQTEWDTDVEDEEESWGFPNFIPQCFSYLRTCTIRDFAYFDLDHDIMFARYILNNAGVLETMTISIWGDEEQHEIEMELSSYPRASATCQLQFIDNKYDM</sequence>
<dbReference type="InterPro" id="IPR032675">
    <property type="entry name" value="LRR_dom_sf"/>
</dbReference>
<gene>
    <name evidence="2" type="ORF">L195_g031711</name>
</gene>
<dbReference type="InterPro" id="IPR053781">
    <property type="entry name" value="F-box_AtFBL13-like"/>
</dbReference>
<name>A0A2K3LB53_TRIPR</name>
<dbReference type="EMBL" id="ASHM01029566">
    <property type="protein sequence ID" value="PNX75770.1"/>
    <property type="molecule type" value="Genomic_DNA"/>
</dbReference>
<dbReference type="Pfam" id="PF00646">
    <property type="entry name" value="F-box"/>
    <property type="match status" value="1"/>
</dbReference>
<dbReference type="Pfam" id="PF24758">
    <property type="entry name" value="LRR_At5g56370"/>
    <property type="match status" value="1"/>
</dbReference>
<dbReference type="InterPro" id="IPR050232">
    <property type="entry name" value="FBL13/AtMIF1-like"/>
</dbReference>
<organism evidence="2 3">
    <name type="scientific">Trifolium pratense</name>
    <name type="common">Red clover</name>
    <dbReference type="NCBI Taxonomy" id="57577"/>
    <lineage>
        <taxon>Eukaryota</taxon>
        <taxon>Viridiplantae</taxon>
        <taxon>Streptophyta</taxon>
        <taxon>Embryophyta</taxon>
        <taxon>Tracheophyta</taxon>
        <taxon>Spermatophyta</taxon>
        <taxon>Magnoliopsida</taxon>
        <taxon>eudicotyledons</taxon>
        <taxon>Gunneridae</taxon>
        <taxon>Pentapetalae</taxon>
        <taxon>rosids</taxon>
        <taxon>fabids</taxon>
        <taxon>Fabales</taxon>
        <taxon>Fabaceae</taxon>
        <taxon>Papilionoideae</taxon>
        <taxon>50 kb inversion clade</taxon>
        <taxon>NPAAA clade</taxon>
        <taxon>Hologalegina</taxon>
        <taxon>IRL clade</taxon>
        <taxon>Trifolieae</taxon>
        <taxon>Trifolium</taxon>
    </lineage>
</organism>
<reference evidence="2 3" key="1">
    <citation type="journal article" date="2014" name="Am. J. Bot.">
        <title>Genome assembly and annotation for red clover (Trifolium pratense; Fabaceae).</title>
        <authorList>
            <person name="Istvanek J."/>
            <person name="Jaros M."/>
            <person name="Krenek A."/>
            <person name="Repkova J."/>
        </authorList>
    </citation>
    <scope>NUCLEOTIDE SEQUENCE [LARGE SCALE GENOMIC DNA]</scope>
    <source>
        <strain evidence="3">cv. Tatra</strain>
        <tissue evidence="2">Young leaves</tissue>
    </source>
</reference>
<comment type="caution">
    <text evidence="2">The sequence shown here is derived from an EMBL/GenBank/DDBJ whole genome shotgun (WGS) entry which is preliminary data.</text>
</comment>
<dbReference type="STRING" id="57577.A0A2K3LB53"/>
<accession>A0A2K3LB53</accession>
<dbReference type="SMART" id="SM00579">
    <property type="entry name" value="FBD"/>
    <property type="match status" value="1"/>
</dbReference>
<dbReference type="PANTHER" id="PTHR31900:SF30">
    <property type="entry name" value="SUPERFAMILY PROTEIN, PUTATIVE-RELATED"/>
    <property type="match status" value="1"/>
</dbReference>
<dbReference type="InterPro" id="IPR006566">
    <property type="entry name" value="FBD"/>
</dbReference>
<evidence type="ECO:0000259" key="1">
    <source>
        <dbReference type="SMART" id="SM00579"/>
    </source>
</evidence>
<dbReference type="Gene3D" id="3.80.10.10">
    <property type="entry name" value="Ribonuclease Inhibitor"/>
    <property type="match status" value="1"/>
</dbReference>
<dbReference type="InterPro" id="IPR001810">
    <property type="entry name" value="F-box_dom"/>
</dbReference>
<reference evidence="2 3" key="2">
    <citation type="journal article" date="2017" name="Front. Plant Sci.">
        <title>Gene Classification and Mining of Molecular Markers Useful in Red Clover (Trifolium pratense) Breeding.</title>
        <authorList>
            <person name="Istvanek J."/>
            <person name="Dluhosova J."/>
            <person name="Dluhos P."/>
            <person name="Patkova L."/>
            <person name="Nedelnik J."/>
            <person name="Repkova J."/>
        </authorList>
    </citation>
    <scope>NUCLEOTIDE SEQUENCE [LARGE SCALE GENOMIC DNA]</scope>
    <source>
        <strain evidence="3">cv. Tatra</strain>
        <tissue evidence="2">Young leaves</tissue>
    </source>
</reference>
<dbReference type="Proteomes" id="UP000236291">
    <property type="component" value="Unassembled WGS sequence"/>
</dbReference>
<dbReference type="SUPFAM" id="SSF52047">
    <property type="entry name" value="RNI-like"/>
    <property type="match status" value="1"/>
</dbReference>